<organism evidence="7 8">
    <name type="scientific">Staphylothermus marinus (strain ATCC 43588 / DSM 3639 / JCM 9404 / F1)</name>
    <dbReference type="NCBI Taxonomy" id="399550"/>
    <lineage>
        <taxon>Archaea</taxon>
        <taxon>Thermoproteota</taxon>
        <taxon>Thermoprotei</taxon>
        <taxon>Desulfurococcales</taxon>
        <taxon>Desulfurococcaceae</taxon>
        <taxon>Staphylothermus</taxon>
    </lineage>
</organism>
<dbReference type="Pfam" id="PF01000">
    <property type="entry name" value="RNA_pol_A_bac"/>
    <property type="match status" value="1"/>
</dbReference>
<dbReference type="InterPro" id="IPR036603">
    <property type="entry name" value="RBP11-like"/>
</dbReference>
<gene>
    <name evidence="5" type="primary">rpo3</name>
    <name evidence="5" type="synonym">rpoD</name>
    <name evidence="7" type="ordered locus">Smar_0815</name>
</gene>
<feature type="domain" description="4Fe-4S ferredoxin-type" evidence="6">
    <location>
        <begin position="172"/>
        <end position="203"/>
    </location>
</feature>
<comment type="function">
    <text evidence="5">DNA-dependent RNA polymerase (RNAP) catalyzes the transcription of DNA into RNA using the four ribonucleoside triphosphates as substrates.</text>
</comment>
<dbReference type="GO" id="GO:0006351">
    <property type="term" value="P:DNA-templated transcription"/>
    <property type="evidence" value="ECO:0007669"/>
    <property type="project" value="UniProtKB-UniRule"/>
</dbReference>
<evidence type="ECO:0000259" key="6">
    <source>
        <dbReference type="PROSITE" id="PS51379"/>
    </source>
</evidence>
<dbReference type="PANTHER" id="PTHR11800">
    <property type="entry name" value="DNA-DIRECTED RNA POLYMERASE"/>
    <property type="match status" value="1"/>
</dbReference>
<dbReference type="PANTHER" id="PTHR11800:SF2">
    <property type="entry name" value="DNA-DIRECTED RNA POLYMERASE II SUBUNIT RPB3"/>
    <property type="match status" value="1"/>
</dbReference>
<keyword evidence="5 7" id="KW-0808">Transferase</keyword>
<dbReference type="eggNOG" id="arCOG04241">
    <property type="taxonomic scope" value="Archaea"/>
</dbReference>
<evidence type="ECO:0000256" key="2">
    <source>
        <dbReference type="ARBA" id="ARBA00022695"/>
    </source>
</evidence>
<feature type="binding site" evidence="5">
    <location>
        <position position="218"/>
    </location>
    <ligand>
        <name>[3Fe-4S] cluster</name>
        <dbReference type="ChEBI" id="CHEBI:21137"/>
    </ligand>
</feature>
<dbReference type="OrthoDB" id="84933at2157"/>
<comment type="subunit">
    <text evidence="5">Part of the RNA polymerase complex.</text>
</comment>
<feature type="domain" description="4Fe-4S ferredoxin-type" evidence="6">
    <location>
        <begin position="204"/>
        <end position="235"/>
    </location>
</feature>
<comment type="subcellular location">
    <subcellularLocation>
        <location evidence="5">Cytoplasm</location>
    </subcellularLocation>
</comment>
<dbReference type="GO" id="GO:0051538">
    <property type="term" value="F:3 iron, 4 sulfur cluster binding"/>
    <property type="evidence" value="ECO:0007669"/>
    <property type="project" value="UniProtKB-KW"/>
</dbReference>
<accession>A3DMQ6</accession>
<dbReference type="Pfam" id="PF01193">
    <property type="entry name" value="RNA_pol_L"/>
    <property type="match status" value="1"/>
</dbReference>
<dbReference type="Gene3D" id="3.30.70.20">
    <property type="match status" value="1"/>
</dbReference>
<evidence type="ECO:0000256" key="3">
    <source>
        <dbReference type="ARBA" id="ARBA00023163"/>
    </source>
</evidence>
<keyword evidence="8" id="KW-1185">Reference proteome</keyword>
<evidence type="ECO:0000313" key="8">
    <source>
        <dbReference type="Proteomes" id="UP000000254"/>
    </source>
</evidence>
<dbReference type="CDD" id="cd07030">
    <property type="entry name" value="RNAP_D"/>
    <property type="match status" value="1"/>
</dbReference>
<dbReference type="InterPro" id="IPR017896">
    <property type="entry name" value="4Fe4S_Fe-S-bd"/>
</dbReference>
<dbReference type="EC" id="2.7.7.6" evidence="5"/>
<feature type="binding site" evidence="5">
    <location>
        <position position="215"/>
    </location>
    <ligand>
        <name>[3Fe-4S] cluster</name>
        <dbReference type="ChEBI" id="CHEBI:21137"/>
    </ligand>
</feature>
<dbReference type="Gene3D" id="2.170.120.12">
    <property type="entry name" value="DNA-directed RNA polymerase, insert domain"/>
    <property type="match status" value="1"/>
</dbReference>
<dbReference type="AlphaFoldDB" id="A3DMQ6"/>
<dbReference type="PROSITE" id="PS00446">
    <property type="entry name" value="RNA_POL_D_30KD"/>
    <property type="match status" value="1"/>
</dbReference>
<dbReference type="InterPro" id="IPR050518">
    <property type="entry name" value="Rpo3/RPB3_RNA_Pol_subunit"/>
</dbReference>
<dbReference type="STRING" id="399550.Smar_0815"/>
<dbReference type="InterPro" id="IPR022842">
    <property type="entry name" value="RNAP_Rpo3/Rpb3/RPAC1"/>
</dbReference>
<dbReference type="InterPro" id="IPR001514">
    <property type="entry name" value="DNA-dir_RNA_pol_30-40kDasu_CS"/>
</dbReference>
<reference evidence="8" key="1">
    <citation type="journal article" date="2009" name="BMC Genomics">
        <title>The complete genome sequence of Staphylothermus marinus reveals differences in sulfur metabolism among heterotrophic Crenarchaeota.</title>
        <authorList>
            <person name="Anderson I.J."/>
            <person name="Dharmarajan L."/>
            <person name="Rodriguez J."/>
            <person name="Hooper S."/>
            <person name="Porat I."/>
            <person name="Ulrich L.E."/>
            <person name="Elkins J.G."/>
            <person name="Mavromatis K."/>
            <person name="Sun H."/>
            <person name="Land M."/>
            <person name="Lapidus A."/>
            <person name="Lucas S."/>
            <person name="Barry K."/>
            <person name="Huber H."/>
            <person name="Zhulin I.B."/>
            <person name="Whitman W.B."/>
            <person name="Mukhopadhyay B."/>
            <person name="Woese C."/>
            <person name="Bristow J."/>
            <person name="Kyrpides N."/>
        </authorList>
    </citation>
    <scope>NUCLEOTIDE SEQUENCE [LARGE SCALE GENOMIC DNA]</scope>
    <source>
        <strain evidence="8">ATCC 43588 / DSM 3639 / JCM 9404 / F1</strain>
    </source>
</reference>
<sequence length="280" mass="31758">MEINVLEKTPLRLRLYIKDIPLHVLNSIRRAIIAEVPTMAIDSVVFTMNSSVFYDEYIAHRLGLIPLTSEAALDKYKSPEECREAGDRGLFTEDCFVKLDLEGKGEEGKLVTLHSGDLKTSDPDVKPVYDNIPIIVLGKNQEIRLEAYARLGRGKEHAKWSPVSVAAHKYIADIYIDEKKCLGENCKKCIEVCPRNILSFENGKIIVNTNKIFDCSLCRICEEYCPTDAIRVGWRENEYILTIESTGSLPPKRILIEAVKILENKIDDFIENLRSEGIIK</sequence>
<dbReference type="HAMAP" id="MF_00320">
    <property type="entry name" value="RNApol_arch_Rpo3"/>
    <property type="match status" value="1"/>
</dbReference>
<dbReference type="GO" id="GO:0000428">
    <property type="term" value="C:DNA-directed RNA polymerase complex"/>
    <property type="evidence" value="ECO:0007669"/>
    <property type="project" value="UniProtKB-KW"/>
</dbReference>
<dbReference type="Pfam" id="PF00037">
    <property type="entry name" value="Fer4"/>
    <property type="match status" value="1"/>
</dbReference>
<evidence type="ECO:0000256" key="4">
    <source>
        <dbReference type="ARBA" id="ARBA00025804"/>
    </source>
</evidence>
<dbReference type="SMART" id="SM00662">
    <property type="entry name" value="RPOLD"/>
    <property type="match status" value="1"/>
</dbReference>
<dbReference type="GeneID" id="4907289"/>
<dbReference type="InterPro" id="IPR036643">
    <property type="entry name" value="RNApol_insert_sf"/>
</dbReference>
<dbReference type="RefSeq" id="WP_011839107.1">
    <property type="nucleotide sequence ID" value="NC_009033.1"/>
</dbReference>
<name>A3DMQ6_STAMF</name>
<dbReference type="InterPro" id="IPR011262">
    <property type="entry name" value="DNA-dir_RNA_pol_insert"/>
</dbReference>
<dbReference type="Proteomes" id="UP000000254">
    <property type="component" value="Chromosome"/>
</dbReference>
<dbReference type="PROSITE" id="PS00198">
    <property type="entry name" value="4FE4S_FER_1"/>
    <property type="match status" value="1"/>
</dbReference>
<dbReference type="GO" id="GO:0046983">
    <property type="term" value="F:protein dimerization activity"/>
    <property type="evidence" value="ECO:0007669"/>
    <property type="project" value="InterPro"/>
</dbReference>
<dbReference type="InterPro" id="IPR017900">
    <property type="entry name" value="4Fe4S_Fe_S_CS"/>
</dbReference>
<dbReference type="InterPro" id="IPR011263">
    <property type="entry name" value="DNA-dir_RNA_pol_RpoA/D/Rpb3"/>
</dbReference>
<keyword evidence="5" id="KW-0479">Metal-binding</keyword>
<keyword evidence="1 5" id="KW-0240">DNA-directed RNA polymerase</keyword>
<reference evidence="7 8" key="2">
    <citation type="journal article" date="2009" name="Stand. Genomic Sci.">
        <title>Complete genome sequence of Staphylothermus marinus Stetter and Fiala 1986 type strain F1.</title>
        <authorList>
            <person name="Anderson I.J."/>
            <person name="Sun H."/>
            <person name="Lapidus A."/>
            <person name="Copeland A."/>
            <person name="Glavina Del Rio T."/>
            <person name="Tice H."/>
            <person name="Dalin E."/>
            <person name="Lucas S."/>
            <person name="Barry K."/>
            <person name="Land M."/>
            <person name="Richardson P."/>
            <person name="Huber H."/>
            <person name="Kyrpides N.C."/>
        </authorList>
    </citation>
    <scope>NUCLEOTIDE SEQUENCE [LARGE SCALE GENOMIC DNA]</scope>
    <source>
        <strain evidence="8">ATCC 43588 / DSM 3639 / JCM 9404 / F1</strain>
    </source>
</reference>
<feature type="binding site" evidence="5">
    <location>
        <position position="221"/>
    </location>
    <ligand>
        <name>[3Fe-4S] cluster</name>
        <dbReference type="ChEBI" id="CHEBI:21137"/>
    </ligand>
</feature>
<keyword evidence="5" id="KW-0408">Iron</keyword>
<dbReference type="NCBIfam" id="NF001988">
    <property type="entry name" value="PRK00783.1"/>
    <property type="match status" value="1"/>
</dbReference>
<dbReference type="GO" id="GO:0046872">
    <property type="term" value="F:metal ion binding"/>
    <property type="evidence" value="ECO:0007669"/>
    <property type="project" value="UniProtKB-KW"/>
</dbReference>
<comment type="cofactor">
    <cofactor evidence="5">
        <name>[3Fe-4S] cluster</name>
        <dbReference type="ChEBI" id="CHEBI:21137"/>
    </cofactor>
    <text evidence="5">Binds 1 [3Fe-4S] cluster.</text>
</comment>
<keyword evidence="2 5" id="KW-0548">Nucleotidyltransferase</keyword>
<dbReference type="GO" id="GO:0003677">
    <property type="term" value="F:DNA binding"/>
    <property type="evidence" value="ECO:0007669"/>
    <property type="project" value="UniProtKB-UniRule"/>
</dbReference>
<dbReference type="EMBL" id="CP000575">
    <property type="protein sequence ID" value="ABN69916.1"/>
    <property type="molecule type" value="Genomic_DNA"/>
</dbReference>
<dbReference type="KEGG" id="smr:Smar_0815"/>
<protein>
    <recommendedName>
        <fullName evidence="5">DNA-directed RNA polymerase subunit Rpo3</fullName>
        <ecNumber evidence="5">2.7.7.6</ecNumber>
    </recommendedName>
    <alternativeName>
        <fullName evidence="5">DNA-directed RNA polymerase subunit D</fullName>
    </alternativeName>
</protein>
<keyword evidence="5" id="KW-0963">Cytoplasm</keyword>
<dbReference type="SUPFAM" id="SSF55257">
    <property type="entry name" value="RBP11-like subunits of RNA polymerase"/>
    <property type="match status" value="1"/>
</dbReference>
<evidence type="ECO:0000256" key="5">
    <source>
        <dbReference type="HAMAP-Rule" id="MF_00320"/>
    </source>
</evidence>
<dbReference type="GO" id="GO:0003899">
    <property type="term" value="F:DNA-directed RNA polymerase activity"/>
    <property type="evidence" value="ECO:0007669"/>
    <property type="project" value="UniProtKB-UniRule"/>
</dbReference>
<comment type="similarity">
    <text evidence="4 5">Belongs to the archaeal Rpo3/eukaryotic RPB3 RNA polymerase subunit family.</text>
</comment>
<evidence type="ECO:0000256" key="1">
    <source>
        <dbReference type="ARBA" id="ARBA00022478"/>
    </source>
</evidence>
<dbReference type="SUPFAM" id="SSF56553">
    <property type="entry name" value="Insert subdomain of RNA polymerase alpha subunit"/>
    <property type="match status" value="1"/>
</dbReference>
<dbReference type="GO" id="GO:0005737">
    <property type="term" value="C:cytoplasm"/>
    <property type="evidence" value="ECO:0007669"/>
    <property type="project" value="UniProtKB-SubCell"/>
</dbReference>
<dbReference type="Gene3D" id="3.30.1360.10">
    <property type="entry name" value="RNA polymerase, RBP11-like subunit"/>
    <property type="match status" value="1"/>
</dbReference>
<evidence type="ECO:0000313" key="7">
    <source>
        <dbReference type="EMBL" id="ABN69916.1"/>
    </source>
</evidence>
<dbReference type="PROSITE" id="PS51379">
    <property type="entry name" value="4FE4S_FER_2"/>
    <property type="match status" value="2"/>
</dbReference>
<comment type="catalytic activity">
    <reaction evidence="5">
        <text>RNA(n) + a ribonucleoside 5'-triphosphate = RNA(n+1) + diphosphate</text>
        <dbReference type="Rhea" id="RHEA:21248"/>
        <dbReference type="Rhea" id="RHEA-COMP:14527"/>
        <dbReference type="Rhea" id="RHEA-COMP:17342"/>
        <dbReference type="ChEBI" id="CHEBI:33019"/>
        <dbReference type="ChEBI" id="CHEBI:61557"/>
        <dbReference type="ChEBI" id="CHEBI:140395"/>
        <dbReference type="EC" id="2.7.7.6"/>
    </reaction>
</comment>
<keyword evidence="5" id="KW-0411">Iron-sulfur</keyword>
<keyword evidence="5" id="KW-0003">3Fe-4S</keyword>
<keyword evidence="3 5" id="KW-0804">Transcription</keyword>
<dbReference type="HOGENOM" id="CLU_038421_3_1_2"/>
<proteinExistence type="inferred from homology"/>
<dbReference type="GO" id="GO:0016491">
    <property type="term" value="F:oxidoreductase activity"/>
    <property type="evidence" value="ECO:0007669"/>
    <property type="project" value="UniProtKB-ARBA"/>
</dbReference>